<keyword evidence="2" id="KW-1185">Reference proteome</keyword>
<dbReference type="EMBL" id="CAJJDM010000115">
    <property type="protein sequence ID" value="CAD8100421.1"/>
    <property type="molecule type" value="Genomic_DNA"/>
</dbReference>
<protein>
    <submittedName>
        <fullName evidence="1">Uncharacterized protein</fullName>
    </submittedName>
</protein>
<gene>
    <name evidence="1" type="ORF">PPRIM_AZ9-3.1.T1120107</name>
</gene>
<organism evidence="1 2">
    <name type="scientific">Paramecium primaurelia</name>
    <dbReference type="NCBI Taxonomy" id="5886"/>
    <lineage>
        <taxon>Eukaryota</taxon>
        <taxon>Sar</taxon>
        <taxon>Alveolata</taxon>
        <taxon>Ciliophora</taxon>
        <taxon>Intramacronucleata</taxon>
        <taxon>Oligohymenophorea</taxon>
        <taxon>Peniculida</taxon>
        <taxon>Parameciidae</taxon>
        <taxon>Paramecium</taxon>
    </lineage>
</organism>
<name>A0A8S1PC72_PARPR</name>
<dbReference type="AlphaFoldDB" id="A0A8S1PC72"/>
<dbReference type="Proteomes" id="UP000688137">
    <property type="component" value="Unassembled WGS sequence"/>
</dbReference>
<reference evidence="1" key="1">
    <citation type="submission" date="2021-01" db="EMBL/GenBank/DDBJ databases">
        <authorList>
            <consortium name="Genoscope - CEA"/>
            <person name="William W."/>
        </authorList>
    </citation>
    <scope>NUCLEOTIDE SEQUENCE</scope>
</reference>
<evidence type="ECO:0000313" key="1">
    <source>
        <dbReference type="EMBL" id="CAD8100421.1"/>
    </source>
</evidence>
<accession>A0A8S1PC72</accession>
<sequence length="50" mass="5912">MAKPISMLIQLYLQRVIFYLNNNLPLLLRITQPSNFISCKRKCNSSYSNY</sequence>
<proteinExistence type="predicted"/>
<evidence type="ECO:0000313" key="2">
    <source>
        <dbReference type="Proteomes" id="UP000688137"/>
    </source>
</evidence>
<comment type="caution">
    <text evidence="1">The sequence shown here is derived from an EMBL/GenBank/DDBJ whole genome shotgun (WGS) entry which is preliminary data.</text>
</comment>